<protein>
    <submittedName>
        <fullName evidence="2">Glutathione S-transferase</fullName>
    </submittedName>
</protein>
<dbReference type="GO" id="GO:0004364">
    <property type="term" value="F:glutathione transferase activity"/>
    <property type="evidence" value="ECO:0007669"/>
    <property type="project" value="TreeGrafter"/>
</dbReference>
<sequence length="218" mass="24240">MPTATLTISSRNYSSWSLRGWLVCRMADLDFETELLSGNDASTRAELLHLSPSFLVPRLCHGDIVVWDTLAIAQYLNEIRPEAGFLPKDAVARAHCRSIAGEMHGGFINLRSALPMNIKARHTRFQIFNGARGDIDRLVSIMEECLSRYGGPYLFGETPSLADAMLAPVCSRFVTYDVPVSAGAAAYRDTILAWPLMREWIAAALAEPDEIEELDMEF</sequence>
<dbReference type="GO" id="GO:0006749">
    <property type="term" value="P:glutathione metabolic process"/>
    <property type="evidence" value="ECO:0007669"/>
    <property type="project" value="TreeGrafter"/>
</dbReference>
<evidence type="ECO:0000313" key="2">
    <source>
        <dbReference type="EMBL" id="SFH05028.1"/>
    </source>
</evidence>
<dbReference type="PROSITE" id="PS50404">
    <property type="entry name" value="GST_NTER"/>
    <property type="match status" value="1"/>
</dbReference>
<dbReference type="CDD" id="cd03194">
    <property type="entry name" value="GST_C_3"/>
    <property type="match status" value="1"/>
</dbReference>
<name>A0A1I2WUK7_9HYPH</name>
<dbReference type="SUPFAM" id="SSF52833">
    <property type="entry name" value="Thioredoxin-like"/>
    <property type="match status" value="1"/>
</dbReference>
<dbReference type="PANTHER" id="PTHR42673">
    <property type="entry name" value="MALEYLACETOACETATE ISOMERASE"/>
    <property type="match status" value="1"/>
</dbReference>
<keyword evidence="3" id="KW-1185">Reference proteome</keyword>
<evidence type="ECO:0000313" key="3">
    <source>
        <dbReference type="Proteomes" id="UP000199229"/>
    </source>
</evidence>
<dbReference type="EMBL" id="FOPM01000027">
    <property type="protein sequence ID" value="SFH05028.1"/>
    <property type="molecule type" value="Genomic_DNA"/>
</dbReference>
<dbReference type="PANTHER" id="PTHR42673:SF4">
    <property type="entry name" value="MALEYLACETOACETATE ISOMERASE"/>
    <property type="match status" value="1"/>
</dbReference>
<evidence type="ECO:0000259" key="1">
    <source>
        <dbReference type="PROSITE" id="PS50404"/>
    </source>
</evidence>
<dbReference type="InterPro" id="IPR036282">
    <property type="entry name" value="Glutathione-S-Trfase_C_sf"/>
</dbReference>
<dbReference type="OrthoDB" id="9799538at2"/>
<accession>A0A1I2WUK7</accession>
<dbReference type="RefSeq" id="WP_091974672.1">
    <property type="nucleotide sequence ID" value="NZ_FOPM01000027.1"/>
</dbReference>
<dbReference type="Pfam" id="PF13410">
    <property type="entry name" value="GST_C_2"/>
    <property type="match status" value="1"/>
</dbReference>
<dbReference type="Pfam" id="PF13409">
    <property type="entry name" value="GST_N_2"/>
    <property type="match status" value="1"/>
</dbReference>
<organism evidence="2 3">
    <name type="scientific">Methylobacterium gossipiicola</name>
    <dbReference type="NCBI Taxonomy" id="582675"/>
    <lineage>
        <taxon>Bacteria</taxon>
        <taxon>Pseudomonadati</taxon>
        <taxon>Pseudomonadota</taxon>
        <taxon>Alphaproteobacteria</taxon>
        <taxon>Hyphomicrobiales</taxon>
        <taxon>Methylobacteriaceae</taxon>
        <taxon>Methylobacterium</taxon>
    </lineage>
</organism>
<dbReference type="Gene3D" id="3.40.30.10">
    <property type="entry name" value="Glutaredoxin"/>
    <property type="match status" value="1"/>
</dbReference>
<gene>
    <name evidence="2" type="ORF">SAMN05192565_12753</name>
</gene>
<dbReference type="InterPro" id="IPR036249">
    <property type="entry name" value="Thioredoxin-like_sf"/>
</dbReference>
<dbReference type="AlphaFoldDB" id="A0A1I2WUK7"/>
<keyword evidence="2" id="KW-0808">Transferase</keyword>
<dbReference type="GO" id="GO:0006559">
    <property type="term" value="P:L-phenylalanine catabolic process"/>
    <property type="evidence" value="ECO:0007669"/>
    <property type="project" value="TreeGrafter"/>
</dbReference>
<dbReference type="CDD" id="cd03043">
    <property type="entry name" value="GST_N_1"/>
    <property type="match status" value="1"/>
</dbReference>
<feature type="domain" description="GST N-terminal" evidence="1">
    <location>
        <begin position="4"/>
        <end position="84"/>
    </location>
</feature>
<dbReference type="Proteomes" id="UP000199229">
    <property type="component" value="Unassembled WGS sequence"/>
</dbReference>
<dbReference type="SUPFAM" id="SSF47616">
    <property type="entry name" value="GST C-terminal domain-like"/>
    <property type="match status" value="1"/>
</dbReference>
<dbReference type="STRING" id="582675.SAMN05192565_12753"/>
<dbReference type="Gene3D" id="1.20.1050.10">
    <property type="match status" value="1"/>
</dbReference>
<dbReference type="GO" id="GO:0016034">
    <property type="term" value="F:maleylacetoacetate isomerase activity"/>
    <property type="evidence" value="ECO:0007669"/>
    <property type="project" value="TreeGrafter"/>
</dbReference>
<dbReference type="InterPro" id="IPR004045">
    <property type="entry name" value="Glutathione_S-Trfase_N"/>
</dbReference>
<reference evidence="3" key="1">
    <citation type="submission" date="2016-10" db="EMBL/GenBank/DDBJ databases">
        <authorList>
            <person name="Varghese N."/>
            <person name="Submissions S."/>
        </authorList>
    </citation>
    <scope>NUCLEOTIDE SEQUENCE [LARGE SCALE GENOMIC DNA]</scope>
    <source>
        <strain evidence="3">Gh-105</strain>
    </source>
</reference>
<proteinExistence type="predicted"/>